<sequence>MVSVPSATLLFFLLQTLLCTQNLGRLHYEPIKDRHGNVLLVTVREFGSCCPFLNAKWIHISKLQNQRKSLSTPEEPTALDVLLITIQDVLSYQQGSLQRLSPGLYLGYLKLSSSVDQIKVLVPQKFPNVLCHTKVRENDNVSR</sequence>
<dbReference type="Ensembl" id="ENSCMIT00000008723.1">
    <property type="protein sequence ID" value="ENSCMIP00000008484.1"/>
    <property type="gene ID" value="ENSCMIG00000004554.1"/>
</dbReference>
<dbReference type="InParanoid" id="A0A4W3HFM2"/>
<feature type="chain" id="PRO_5021386357" evidence="1">
    <location>
        <begin position="20"/>
        <end position="143"/>
    </location>
</feature>
<dbReference type="PANTHER" id="PTHR21437:SF3">
    <property type="entry name" value="ANKYRIN REPEAT AND FIBRONECTIN TYPE-III DOMAIN-CONTAINING PROTEIN 1"/>
    <property type="match status" value="1"/>
</dbReference>
<dbReference type="InterPro" id="IPR039269">
    <property type="entry name" value="ANKFN1"/>
</dbReference>
<dbReference type="GO" id="GO:0005819">
    <property type="term" value="C:spindle"/>
    <property type="evidence" value="ECO:0007669"/>
    <property type="project" value="TreeGrafter"/>
</dbReference>
<evidence type="ECO:0000313" key="2">
    <source>
        <dbReference type="Ensembl" id="ENSCMIP00000008484.1"/>
    </source>
</evidence>
<dbReference type="Proteomes" id="UP000314986">
    <property type="component" value="Unassembled WGS sequence"/>
</dbReference>
<organism evidence="2 3">
    <name type="scientific">Callorhinchus milii</name>
    <name type="common">Ghost shark</name>
    <dbReference type="NCBI Taxonomy" id="7868"/>
    <lineage>
        <taxon>Eukaryota</taxon>
        <taxon>Metazoa</taxon>
        <taxon>Chordata</taxon>
        <taxon>Craniata</taxon>
        <taxon>Vertebrata</taxon>
        <taxon>Chondrichthyes</taxon>
        <taxon>Holocephali</taxon>
        <taxon>Chimaeriformes</taxon>
        <taxon>Callorhinchidae</taxon>
        <taxon>Callorhinchus</taxon>
    </lineage>
</organism>
<keyword evidence="1" id="KW-0732">Signal</keyword>
<dbReference type="GO" id="GO:0000132">
    <property type="term" value="P:establishment of mitotic spindle orientation"/>
    <property type="evidence" value="ECO:0007669"/>
    <property type="project" value="TreeGrafter"/>
</dbReference>
<dbReference type="STRING" id="7868.ENSCMIP00000008484"/>
<dbReference type="GO" id="GO:0061172">
    <property type="term" value="P:regulation of establishment of bipolar cell polarity"/>
    <property type="evidence" value="ECO:0007669"/>
    <property type="project" value="TreeGrafter"/>
</dbReference>
<evidence type="ECO:0000256" key="1">
    <source>
        <dbReference type="SAM" id="SignalP"/>
    </source>
</evidence>
<evidence type="ECO:0000313" key="3">
    <source>
        <dbReference type="Proteomes" id="UP000314986"/>
    </source>
</evidence>
<name>A0A4W3HFM2_CALMI</name>
<keyword evidence="3" id="KW-1185">Reference proteome</keyword>
<reference evidence="3" key="3">
    <citation type="journal article" date="2014" name="Nature">
        <title>Elephant shark genome provides unique insights into gnathostome evolution.</title>
        <authorList>
            <consortium name="International Elephant Shark Genome Sequencing Consortium"/>
            <person name="Venkatesh B."/>
            <person name="Lee A.P."/>
            <person name="Ravi V."/>
            <person name="Maurya A.K."/>
            <person name="Lian M.M."/>
            <person name="Swann J.B."/>
            <person name="Ohta Y."/>
            <person name="Flajnik M.F."/>
            <person name="Sutoh Y."/>
            <person name="Kasahara M."/>
            <person name="Hoon S."/>
            <person name="Gangu V."/>
            <person name="Roy S.W."/>
            <person name="Irimia M."/>
            <person name="Korzh V."/>
            <person name="Kondrychyn I."/>
            <person name="Lim Z.W."/>
            <person name="Tay B.H."/>
            <person name="Tohari S."/>
            <person name="Kong K.W."/>
            <person name="Ho S."/>
            <person name="Lorente-Galdos B."/>
            <person name="Quilez J."/>
            <person name="Marques-Bonet T."/>
            <person name="Raney B.J."/>
            <person name="Ingham P.W."/>
            <person name="Tay A."/>
            <person name="Hillier L.W."/>
            <person name="Minx P."/>
            <person name="Boehm T."/>
            <person name="Wilson R.K."/>
            <person name="Brenner S."/>
            <person name="Warren W.C."/>
        </authorList>
    </citation>
    <scope>NUCLEOTIDE SEQUENCE [LARGE SCALE GENOMIC DNA]</scope>
</reference>
<proteinExistence type="predicted"/>
<reference evidence="2" key="4">
    <citation type="submission" date="2025-08" db="UniProtKB">
        <authorList>
            <consortium name="Ensembl"/>
        </authorList>
    </citation>
    <scope>IDENTIFICATION</scope>
</reference>
<reference evidence="3" key="1">
    <citation type="journal article" date="2006" name="Science">
        <title>Ancient noncoding elements conserved in the human genome.</title>
        <authorList>
            <person name="Venkatesh B."/>
            <person name="Kirkness E.F."/>
            <person name="Loh Y.H."/>
            <person name="Halpern A.L."/>
            <person name="Lee A.P."/>
            <person name="Johnson J."/>
            <person name="Dandona N."/>
            <person name="Viswanathan L.D."/>
            <person name="Tay A."/>
            <person name="Venter J.C."/>
            <person name="Strausberg R.L."/>
            <person name="Brenner S."/>
        </authorList>
    </citation>
    <scope>NUCLEOTIDE SEQUENCE [LARGE SCALE GENOMIC DNA]</scope>
</reference>
<dbReference type="PANTHER" id="PTHR21437">
    <property type="entry name" value="WIDE AWAKE"/>
    <property type="match status" value="1"/>
</dbReference>
<accession>A0A4W3HFM2</accession>
<dbReference type="AlphaFoldDB" id="A0A4W3HFM2"/>
<reference evidence="3" key="2">
    <citation type="journal article" date="2007" name="PLoS Biol.">
        <title>Survey sequencing and comparative analysis of the elephant shark (Callorhinchus milii) genome.</title>
        <authorList>
            <person name="Venkatesh B."/>
            <person name="Kirkness E.F."/>
            <person name="Loh Y.H."/>
            <person name="Halpern A.L."/>
            <person name="Lee A.P."/>
            <person name="Johnson J."/>
            <person name="Dandona N."/>
            <person name="Viswanathan L.D."/>
            <person name="Tay A."/>
            <person name="Venter J.C."/>
            <person name="Strausberg R.L."/>
            <person name="Brenner S."/>
        </authorList>
    </citation>
    <scope>NUCLEOTIDE SEQUENCE [LARGE SCALE GENOMIC DNA]</scope>
</reference>
<reference evidence="2" key="5">
    <citation type="submission" date="2025-09" db="UniProtKB">
        <authorList>
            <consortium name="Ensembl"/>
        </authorList>
    </citation>
    <scope>IDENTIFICATION</scope>
</reference>
<feature type="signal peptide" evidence="1">
    <location>
        <begin position="1"/>
        <end position="19"/>
    </location>
</feature>
<protein>
    <submittedName>
        <fullName evidence="2">Uncharacterized protein</fullName>
    </submittedName>
</protein>
<dbReference type="GeneTree" id="ENSGT00940000159856"/>